<organism evidence="1 3">
    <name type="scientific">Medicago truncatula</name>
    <name type="common">Barrel medic</name>
    <name type="synonym">Medicago tribuloides</name>
    <dbReference type="NCBI Taxonomy" id="3880"/>
    <lineage>
        <taxon>Eukaryota</taxon>
        <taxon>Viridiplantae</taxon>
        <taxon>Streptophyta</taxon>
        <taxon>Embryophyta</taxon>
        <taxon>Tracheophyta</taxon>
        <taxon>Spermatophyta</taxon>
        <taxon>Magnoliopsida</taxon>
        <taxon>eudicotyledons</taxon>
        <taxon>Gunneridae</taxon>
        <taxon>Pentapetalae</taxon>
        <taxon>rosids</taxon>
        <taxon>fabids</taxon>
        <taxon>Fabales</taxon>
        <taxon>Fabaceae</taxon>
        <taxon>Papilionoideae</taxon>
        <taxon>50 kb inversion clade</taxon>
        <taxon>NPAAA clade</taxon>
        <taxon>Hologalegina</taxon>
        <taxon>IRL clade</taxon>
        <taxon>Trifolieae</taxon>
        <taxon>Medicago</taxon>
    </lineage>
</organism>
<dbReference type="HOGENOM" id="CLU_1770798_0_0_1"/>
<keyword evidence="3" id="KW-1185">Reference proteome</keyword>
<gene>
    <name evidence="1" type="ordered locus">MTR_2g023110</name>
</gene>
<evidence type="ECO:0000313" key="3">
    <source>
        <dbReference type="Proteomes" id="UP000002051"/>
    </source>
</evidence>
<evidence type="ECO:0000313" key="2">
    <source>
        <dbReference type="EnsemblPlants" id="KEH36849"/>
    </source>
</evidence>
<dbReference type="AlphaFoldDB" id="A0A072V4E4"/>
<name>A0A072V4E4_MEDTR</name>
<dbReference type="Proteomes" id="UP000002051">
    <property type="component" value="Chromosome 2"/>
</dbReference>
<reference evidence="1 3" key="1">
    <citation type="journal article" date="2011" name="Nature">
        <title>The Medicago genome provides insight into the evolution of rhizobial symbioses.</title>
        <authorList>
            <person name="Young N.D."/>
            <person name="Debelle F."/>
            <person name="Oldroyd G.E."/>
            <person name="Geurts R."/>
            <person name="Cannon S.B."/>
            <person name="Udvardi M.K."/>
            <person name="Benedito V.A."/>
            <person name="Mayer K.F."/>
            <person name="Gouzy J."/>
            <person name="Schoof H."/>
            <person name="Van de Peer Y."/>
            <person name="Proost S."/>
            <person name="Cook D.R."/>
            <person name="Meyers B.C."/>
            <person name="Spannagl M."/>
            <person name="Cheung F."/>
            <person name="De Mita S."/>
            <person name="Krishnakumar V."/>
            <person name="Gundlach H."/>
            <person name="Zhou S."/>
            <person name="Mudge J."/>
            <person name="Bharti A.K."/>
            <person name="Murray J.D."/>
            <person name="Naoumkina M.A."/>
            <person name="Rosen B."/>
            <person name="Silverstein K.A."/>
            <person name="Tang H."/>
            <person name="Rombauts S."/>
            <person name="Zhao P.X."/>
            <person name="Zhou P."/>
            <person name="Barbe V."/>
            <person name="Bardou P."/>
            <person name="Bechner M."/>
            <person name="Bellec A."/>
            <person name="Berger A."/>
            <person name="Berges H."/>
            <person name="Bidwell S."/>
            <person name="Bisseling T."/>
            <person name="Choisne N."/>
            <person name="Couloux A."/>
            <person name="Denny R."/>
            <person name="Deshpande S."/>
            <person name="Dai X."/>
            <person name="Doyle J.J."/>
            <person name="Dudez A.M."/>
            <person name="Farmer A.D."/>
            <person name="Fouteau S."/>
            <person name="Franken C."/>
            <person name="Gibelin C."/>
            <person name="Gish J."/>
            <person name="Goldstein S."/>
            <person name="Gonzalez A.J."/>
            <person name="Green P.J."/>
            <person name="Hallab A."/>
            <person name="Hartog M."/>
            <person name="Hua A."/>
            <person name="Humphray S.J."/>
            <person name="Jeong D.H."/>
            <person name="Jing Y."/>
            <person name="Jocker A."/>
            <person name="Kenton S.M."/>
            <person name="Kim D.J."/>
            <person name="Klee K."/>
            <person name="Lai H."/>
            <person name="Lang C."/>
            <person name="Lin S."/>
            <person name="Macmil S.L."/>
            <person name="Magdelenat G."/>
            <person name="Matthews L."/>
            <person name="McCorrison J."/>
            <person name="Monaghan E.L."/>
            <person name="Mun J.H."/>
            <person name="Najar F.Z."/>
            <person name="Nicholson C."/>
            <person name="Noirot C."/>
            <person name="O'Bleness M."/>
            <person name="Paule C.R."/>
            <person name="Poulain J."/>
            <person name="Prion F."/>
            <person name="Qin B."/>
            <person name="Qu C."/>
            <person name="Retzel E.F."/>
            <person name="Riddle C."/>
            <person name="Sallet E."/>
            <person name="Samain S."/>
            <person name="Samson N."/>
            <person name="Sanders I."/>
            <person name="Saurat O."/>
            <person name="Scarpelli C."/>
            <person name="Schiex T."/>
            <person name="Segurens B."/>
            <person name="Severin A.J."/>
            <person name="Sherrier D.J."/>
            <person name="Shi R."/>
            <person name="Sims S."/>
            <person name="Singer S.R."/>
            <person name="Sinharoy S."/>
            <person name="Sterck L."/>
            <person name="Viollet A."/>
            <person name="Wang B.B."/>
            <person name="Wang K."/>
            <person name="Wang M."/>
            <person name="Wang X."/>
            <person name="Warfsmann J."/>
            <person name="Weissenbach J."/>
            <person name="White D.D."/>
            <person name="White J.D."/>
            <person name="Wiley G.B."/>
            <person name="Wincker P."/>
            <person name="Xing Y."/>
            <person name="Yang L."/>
            <person name="Yao Z."/>
            <person name="Ying F."/>
            <person name="Zhai J."/>
            <person name="Zhou L."/>
            <person name="Zuber A."/>
            <person name="Denarie J."/>
            <person name="Dixon R.A."/>
            <person name="May G.D."/>
            <person name="Schwartz D.C."/>
            <person name="Rogers J."/>
            <person name="Quetier F."/>
            <person name="Town C.D."/>
            <person name="Roe B.A."/>
        </authorList>
    </citation>
    <scope>NUCLEOTIDE SEQUENCE [LARGE SCALE GENOMIC DNA]</scope>
    <source>
        <strain evidence="1">A17</strain>
        <strain evidence="2 3">cv. Jemalong A17</strain>
    </source>
</reference>
<dbReference type="EMBL" id="CM001218">
    <property type="protein sequence ID" value="KEH36849.1"/>
    <property type="molecule type" value="Genomic_DNA"/>
</dbReference>
<accession>A0A072V4E4</accession>
<reference evidence="1 3" key="2">
    <citation type="journal article" date="2014" name="BMC Genomics">
        <title>An improved genome release (version Mt4.0) for the model legume Medicago truncatula.</title>
        <authorList>
            <person name="Tang H."/>
            <person name="Krishnakumar V."/>
            <person name="Bidwell S."/>
            <person name="Rosen B."/>
            <person name="Chan A."/>
            <person name="Zhou S."/>
            <person name="Gentzbittel L."/>
            <person name="Childs K.L."/>
            <person name="Yandell M."/>
            <person name="Gundlach H."/>
            <person name="Mayer K.F."/>
            <person name="Schwartz D.C."/>
            <person name="Town C.D."/>
        </authorList>
    </citation>
    <scope>GENOME REANNOTATION</scope>
    <source>
        <strain evidence="1">A17</strain>
        <strain evidence="2 3">cv. Jemalong A17</strain>
    </source>
</reference>
<evidence type="ECO:0000313" key="1">
    <source>
        <dbReference type="EMBL" id="KEH36849.1"/>
    </source>
</evidence>
<proteinExistence type="predicted"/>
<reference evidence="2" key="3">
    <citation type="submission" date="2015-04" db="UniProtKB">
        <authorList>
            <consortium name="EnsemblPlants"/>
        </authorList>
    </citation>
    <scope>IDENTIFICATION</scope>
    <source>
        <strain evidence="2">cv. Jemalong A17</strain>
    </source>
</reference>
<sequence length="147" mass="16347">MNKTSTVSSQCRSNSIIFIQVNDTQVEGVDNVREAVFNHFATHFQSGNFDRPRVDNFSVKILTSALCGDLIKPFSIEEVKQALWDCDSFKSPGSNALMGLFGQWSCIGMNEIEESSSIRRVASKASYEESKVANARVVKGKRSIFLL</sequence>
<protein>
    <submittedName>
        <fullName evidence="1 2">Uncharacterized protein</fullName>
    </submittedName>
</protein>
<dbReference type="EnsemblPlants" id="KEH36849">
    <property type="protein sequence ID" value="KEH36849"/>
    <property type="gene ID" value="MTR_2g023110"/>
</dbReference>